<reference evidence="2" key="1">
    <citation type="submission" date="2016-11" db="EMBL/GenBank/DDBJ databases">
        <authorList>
            <person name="Varghese N."/>
            <person name="Submissions S."/>
        </authorList>
    </citation>
    <scope>NUCLEOTIDE SEQUENCE [LARGE SCALE GENOMIC DNA]</scope>
    <source>
        <strain evidence="2">DSM 19055</strain>
    </source>
</reference>
<dbReference type="Proteomes" id="UP000184047">
    <property type="component" value="Unassembled WGS sequence"/>
</dbReference>
<dbReference type="RefSeq" id="WP_073064137.1">
    <property type="nucleotide sequence ID" value="NZ_FQWT01000004.1"/>
</dbReference>
<proteinExistence type="predicted"/>
<evidence type="ECO:0000313" key="2">
    <source>
        <dbReference type="Proteomes" id="UP000184047"/>
    </source>
</evidence>
<dbReference type="AlphaFoldDB" id="A0A1M5TAU4"/>
<organism evidence="1 2">
    <name type="scientific">Chryseobacterium oranimense</name>
    <dbReference type="NCBI Taxonomy" id="421058"/>
    <lineage>
        <taxon>Bacteria</taxon>
        <taxon>Pseudomonadati</taxon>
        <taxon>Bacteroidota</taxon>
        <taxon>Flavobacteriia</taxon>
        <taxon>Flavobacteriales</taxon>
        <taxon>Weeksellaceae</taxon>
        <taxon>Chryseobacterium group</taxon>
        <taxon>Chryseobacterium</taxon>
    </lineage>
</organism>
<evidence type="ECO:0000313" key="1">
    <source>
        <dbReference type="EMBL" id="SHH47905.1"/>
    </source>
</evidence>
<protein>
    <submittedName>
        <fullName evidence="1">Uncharacterized protein</fullName>
    </submittedName>
</protein>
<name>A0A1M5TAU4_9FLAO</name>
<keyword evidence="2" id="KW-1185">Reference proteome</keyword>
<accession>A0A1M5TAU4</accession>
<dbReference type="EMBL" id="FQWT01000004">
    <property type="protein sequence ID" value="SHH47905.1"/>
    <property type="molecule type" value="Genomic_DNA"/>
</dbReference>
<sequence>MSYPVLKANQSYSNVEVRESANTGLSYDQMTVIFRGAVDQGQEFYGSEGGKLCVKCSNWAGDLTHQPAFCASGYNGISVGQAEITTF</sequence>
<gene>
    <name evidence="1" type="ORF">SAMN05421866_2904</name>
</gene>